<dbReference type="Gene3D" id="3.40.50.1010">
    <property type="entry name" value="5'-nuclease"/>
    <property type="match status" value="1"/>
</dbReference>
<reference evidence="2 3" key="1">
    <citation type="submission" date="2023-11" db="EMBL/GenBank/DDBJ databases">
        <title>Halocaridina rubra genome assembly.</title>
        <authorList>
            <person name="Smith C."/>
        </authorList>
    </citation>
    <scope>NUCLEOTIDE SEQUENCE [LARGE SCALE GENOMIC DNA]</scope>
    <source>
        <strain evidence="2">EP-1</strain>
        <tissue evidence="2">Whole</tissue>
    </source>
</reference>
<dbReference type="AlphaFoldDB" id="A0AAN9A7S3"/>
<name>A0AAN9A7S3_HALRR</name>
<dbReference type="Proteomes" id="UP001381693">
    <property type="component" value="Unassembled WGS sequence"/>
</dbReference>
<comment type="caution">
    <text evidence="2">The sequence shown here is derived from an EMBL/GenBank/DDBJ whole genome shotgun (WGS) entry which is preliminary data.</text>
</comment>
<feature type="domain" description="PIN" evidence="1">
    <location>
        <begin position="13"/>
        <end position="56"/>
    </location>
</feature>
<dbReference type="Pfam" id="PF13638">
    <property type="entry name" value="PIN_4"/>
    <property type="match status" value="1"/>
</dbReference>
<proteinExistence type="predicted"/>
<organism evidence="2 3">
    <name type="scientific">Halocaridina rubra</name>
    <name type="common">Hawaiian red shrimp</name>
    <dbReference type="NCBI Taxonomy" id="373956"/>
    <lineage>
        <taxon>Eukaryota</taxon>
        <taxon>Metazoa</taxon>
        <taxon>Ecdysozoa</taxon>
        <taxon>Arthropoda</taxon>
        <taxon>Crustacea</taxon>
        <taxon>Multicrustacea</taxon>
        <taxon>Malacostraca</taxon>
        <taxon>Eumalacostraca</taxon>
        <taxon>Eucarida</taxon>
        <taxon>Decapoda</taxon>
        <taxon>Pleocyemata</taxon>
        <taxon>Caridea</taxon>
        <taxon>Atyoidea</taxon>
        <taxon>Atyidae</taxon>
        <taxon>Halocaridina</taxon>
    </lineage>
</organism>
<dbReference type="InterPro" id="IPR002716">
    <property type="entry name" value="PIN_dom"/>
</dbReference>
<evidence type="ECO:0000313" key="3">
    <source>
        <dbReference type="Proteomes" id="UP001381693"/>
    </source>
</evidence>
<dbReference type="PANTHER" id="PTHR16161:SF0">
    <property type="entry name" value="TRANSCRIPTIONAL PROTEIN SWT1"/>
    <property type="match status" value="1"/>
</dbReference>
<accession>A0AAN9A7S3</accession>
<dbReference type="GO" id="GO:0005634">
    <property type="term" value="C:nucleus"/>
    <property type="evidence" value="ECO:0007669"/>
    <property type="project" value="TreeGrafter"/>
</dbReference>
<sequence length="414" mass="47092">MWNNRHLCLPFSQSADNLIRDACLLMQESNLQVVLLSNDINLRSKAHLSRITAIDVNKLKAELELDSKNSKKEYSSKMNFELGSSHSRVPKLSEIRVGVMIPEEMSVDLPETRDQPKSRELEKPKSCGDKCAIILKDVKTSLHSTLSNILEAAFKESYDDLWIKIILHKPPWTIEQVLTCWEKHWLAVFIDKYPSDIRDLLRKIRFSLNRANTNDELKTLVSKVESLYESFNKSNYKSLVCPITSSPVQDVTESESSTCKVGPSNEATPTNAEIQNKGVVNAKEMINLVGVHITHFLAVILDACGISHQLQRLNDMQMTPKNAHSSAIQLCRVIQDLGNCIVRCLNEATITNLQELGTLLVNFWNDAKESCPSLSFTVEDLFHLFELPDERCYLELVKGELERLFFMMKNLIKL</sequence>
<evidence type="ECO:0000259" key="1">
    <source>
        <dbReference type="Pfam" id="PF13638"/>
    </source>
</evidence>
<gene>
    <name evidence="2" type="ORF">SK128_001631</name>
</gene>
<protein>
    <recommendedName>
        <fullName evidence="1">PIN domain-containing protein</fullName>
    </recommendedName>
</protein>
<evidence type="ECO:0000313" key="2">
    <source>
        <dbReference type="EMBL" id="KAK7075370.1"/>
    </source>
</evidence>
<dbReference type="InterPro" id="IPR052626">
    <property type="entry name" value="SWT1_Regulator"/>
</dbReference>
<dbReference type="EMBL" id="JAXCGZ010010971">
    <property type="protein sequence ID" value="KAK7075370.1"/>
    <property type="molecule type" value="Genomic_DNA"/>
</dbReference>
<dbReference type="PANTHER" id="PTHR16161">
    <property type="entry name" value="TRANSCRIPTIONAL PROTEIN SWT1"/>
    <property type="match status" value="1"/>
</dbReference>
<keyword evidence="3" id="KW-1185">Reference proteome</keyword>